<dbReference type="PROSITE" id="PS51319">
    <property type="entry name" value="TFIIS_N"/>
    <property type="match status" value="1"/>
</dbReference>
<evidence type="ECO:0000256" key="3">
    <source>
        <dbReference type="PROSITE-ProRule" id="PRU00649"/>
    </source>
</evidence>
<dbReference type="GO" id="GO:0005634">
    <property type="term" value="C:nucleus"/>
    <property type="evidence" value="ECO:0007669"/>
    <property type="project" value="UniProtKB-SubCell"/>
</dbReference>
<accession>A0A2I0WJ43</accession>
<dbReference type="InterPro" id="IPR035441">
    <property type="entry name" value="TFIIS/LEDGF_dom_sf"/>
</dbReference>
<feature type="compositionally biased region" description="Basic and acidic residues" evidence="4">
    <location>
        <begin position="160"/>
        <end position="182"/>
    </location>
</feature>
<dbReference type="Gene3D" id="1.20.930.10">
    <property type="entry name" value="Conserved domain common to transcription factors TFIIS, elongin A, CRSP70"/>
    <property type="match status" value="1"/>
</dbReference>
<keyword evidence="2 3" id="KW-0539">Nucleus</keyword>
<proteinExistence type="predicted"/>
<evidence type="ECO:0000313" key="7">
    <source>
        <dbReference type="Proteomes" id="UP000233837"/>
    </source>
</evidence>
<dbReference type="InterPro" id="IPR017923">
    <property type="entry name" value="TFIIS_N"/>
</dbReference>
<dbReference type="PANTHER" id="PTHR46554:SF2">
    <property type="entry name" value="TFIIS N-TERMINAL DOMAIN-CONTAINING PROTEIN"/>
    <property type="match status" value="1"/>
</dbReference>
<evidence type="ECO:0000259" key="5">
    <source>
        <dbReference type="PROSITE" id="PS51319"/>
    </source>
</evidence>
<dbReference type="AlphaFoldDB" id="A0A2I0WJ43"/>
<feature type="compositionally biased region" description="Basic and acidic residues" evidence="4">
    <location>
        <begin position="221"/>
        <end position="230"/>
    </location>
</feature>
<reference evidence="6 7" key="1">
    <citation type="journal article" date="2016" name="Sci. Rep.">
        <title>The Dendrobium catenatum Lindl. genome sequence provides insights into polysaccharide synthase, floral development and adaptive evolution.</title>
        <authorList>
            <person name="Zhang G.Q."/>
            <person name="Xu Q."/>
            <person name="Bian C."/>
            <person name="Tsai W.C."/>
            <person name="Yeh C.M."/>
            <person name="Liu K.W."/>
            <person name="Yoshida K."/>
            <person name="Zhang L.S."/>
            <person name="Chang S.B."/>
            <person name="Chen F."/>
            <person name="Shi Y."/>
            <person name="Su Y.Y."/>
            <person name="Zhang Y.Q."/>
            <person name="Chen L.J."/>
            <person name="Yin Y."/>
            <person name="Lin M."/>
            <person name="Huang H."/>
            <person name="Deng H."/>
            <person name="Wang Z.W."/>
            <person name="Zhu S.L."/>
            <person name="Zhao X."/>
            <person name="Deng C."/>
            <person name="Niu S.C."/>
            <person name="Huang J."/>
            <person name="Wang M."/>
            <person name="Liu G.H."/>
            <person name="Yang H.J."/>
            <person name="Xiao X.J."/>
            <person name="Hsiao Y.Y."/>
            <person name="Wu W.L."/>
            <person name="Chen Y.Y."/>
            <person name="Mitsuda N."/>
            <person name="Ohme-Takagi M."/>
            <person name="Luo Y.B."/>
            <person name="Van de Peer Y."/>
            <person name="Liu Z.J."/>
        </authorList>
    </citation>
    <scope>NUCLEOTIDE SEQUENCE [LARGE SCALE GENOMIC DNA]</scope>
    <source>
        <tissue evidence="6">The whole plant</tissue>
    </source>
</reference>
<sequence>MIAEKLYTCHLSLNNGDDESLKEVKKDSNSNNPEENDQIVGEMMRIKEVILSNNQLHESDSYSILYESLRTLQKMTLFVDMLKTTKIERTICAMRKHSSSKIRKLARCLIDSWIVMVDEHVNFATTIVNKTTSNFGLGCSSKQTSEQKPTRHSFVGVKGKQSEEVSDSSKLEQEDNHDREVTPDLPSPGHDLQRDEEDKSVPSGGDINAKQNEQLTTEADTTEHKHRDYESNDPQYVPRRLHQNQRGSSGRRGGGQS</sequence>
<dbReference type="SMART" id="SM00509">
    <property type="entry name" value="TFS2N"/>
    <property type="match status" value="1"/>
</dbReference>
<keyword evidence="7" id="KW-1185">Reference proteome</keyword>
<gene>
    <name evidence="6" type="primary">MED26B</name>
    <name evidence="6" type="ORF">MA16_Dca023025</name>
</gene>
<dbReference type="Pfam" id="PF08711">
    <property type="entry name" value="Med26"/>
    <property type="match status" value="1"/>
</dbReference>
<comment type="subcellular location">
    <subcellularLocation>
        <location evidence="1 3">Nucleus</location>
    </subcellularLocation>
</comment>
<dbReference type="EMBL" id="KZ502581">
    <property type="protein sequence ID" value="PKU75685.1"/>
    <property type="molecule type" value="Genomic_DNA"/>
</dbReference>
<feature type="compositionally biased region" description="Basic and acidic residues" evidence="4">
    <location>
        <begin position="191"/>
        <end position="200"/>
    </location>
</feature>
<name>A0A2I0WJ43_9ASPA</name>
<evidence type="ECO:0000256" key="2">
    <source>
        <dbReference type="ARBA" id="ARBA00023242"/>
    </source>
</evidence>
<organism evidence="6 7">
    <name type="scientific">Dendrobium catenatum</name>
    <dbReference type="NCBI Taxonomy" id="906689"/>
    <lineage>
        <taxon>Eukaryota</taxon>
        <taxon>Viridiplantae</taxon>
        <taxon>Streptophyta</taxon>
        <taxon>Embryophyta</taxon>
        <taxon>Tracheophyta</taxon>
        <taxon>Spermatophyta</taxon>
        <taxon>Magnoliopsida</taxon>
        <taxon>Liliopsida</taxon>
        <taxon>Asparagales</taxon>
        <taxon>Orchidaceae</taxon>
        <taxon>Epidendroideae</taxon>
        <taxon>Malaxideae</taxon>
        <taxon>Dendrobiinae</taxon>
        <taxon>Dendrobium</taxon>
    </lineage>
</organism>
<feature type="compositionally biased region" description="Polar residues" evidence="4">
    <location>
        <begin position="209"/>
        <end position="219"/>
    </location>
</feature>
<evidence type="ECO:0000313" key="6">
    <source>
        <dbReference type="EMBL" id="PKU75685.1"/>
    </source>
</evidence>
<feature type="domain" description="TFIIS N-terminal" evidence="5">
    <location>
        <begin position="41"/>
        <end position="120"/>
    </location>
</feature>
<dbReference type="PANTHER" id="PTHR46554">
    <property type="entry name" value="MEDIATOR OF RNA POLYMERASE II TRANSCRIPTION SUBUNIT 26A-RELATED"/>
    <property type="match status" value="1"/>
</dbReference>
<protein>
    <submittedName>
        <fullName evidence="6">Putative mediator of RNA polymerase II transcription subunit 26b</fullName>
    </submittedName>
</protein>
<dbReference type="InterPro" id="IPR003617">
    <property type="entry name" value="TFIIS/CRSP70_N_sub"/>
</dbReference>
<feature type="region of interest" description="Disordered" evidence="4">
    <location>
        <begin position="139"/>
        <end position="257"/>
    </location>
</feature>
<dbReference type="Proteomes" id="UP000233837">
    <property type="component" value="Unassembled WGS sequence"/>
</dbReference>
<reference evidence="6 7" key="2">
    <citation type="journal article" date="2017" name="Nature">
        <title>The Apostasia genome and the evolution of orchids.</title>
        <authorList>
            <person name="Zhang G.Q."/>
            <person name="Liu K.W."/>
            <person name="Li Z."/>
            <person name="Lohaus R."/>
            <person name="Hsiao Y.Y."/>
            <person name="Niu S.C."/>
            <person name="Wang J.Y."/>
            <person name="Lin Y.C."/>
            <person name="Xu Q."/>
            <person name="Chen L.J."/>
            <person name="Yoshida K."/>
            <person name="Fujiwara S."/>
            <person name="Wang Z.W."/>
            <person name="Zhang Y.Q."/>
            <person name="Mitsuda N."/>
            <person name="Wang M."/>
            <person name="Liu G.H."/>
            <person name="Pecoraro L."/>
            <person name="Huang H.X."/>
            <person name="Xiao X.J."/>
            <person name="Lin M."/>
            <person name="Wu X.Y."/>
            <person name="Wu W.L."/>
            <person name="Chen Y.Y."/>
            <person name="Chang S.B."/>
            <person name="Sakamoto S."/>
            <person name="Ohme-Takagi M."/>
            <person name="Yagi M."/>
            <person name="Zeng S.J."/>
            <person name="Shen C.Y."/>
            <person name="Yeh C.M."/>
            <person name="Luo Y.B."/>
            <person name="Tsai W.C."/>
            <person name="Van de Peer Y."/>
            <person name="Liu Z.J."/>
        </authorList>
    </citation>
    <scope>NUCLEOTIDE SEQUENCE [LARGE SCALE GENOMIC DNA]</scope>
    <source>
        <tissue evidence="6">The whole plant</tissue>
    </source>
</reference>
<dbReference type="CDD" id="cd00183">
    <property type="entry name" value="TFIIS_I"/>
    <property type="match status" value="1"/>
</dbReference>
<evidence type="ECO:0000256" key="1">
    <source>
        <dbReference type="ARBA" id="ARBA00004123"/>
    </source>
</evidence>
<evidence type="ECO:0000256" key="4">
    <source>
        <dbReference type="SAM" id="MobiDB-lite"/>
    </source>
</evidence>
<dbReference type="SUPFAM" id="SSF47676">
    <property type="entry name" value="Conserved domain common to transcription factors TFIIS, elongin A, CRSP70"/>
    <property type="match status" value="1"/>
</dbReference>